<keyword evidence="2" id="KW-1133">Transmembrane helix</keyword>
<sequence>MVGKRLNRNGIKLMAVVSIISISIYSTSLAAFAEGDQSPSDGQTKEEQVQNNNLLSKLEVEGIQLDETLAPDLFDYTATVENDIQTIKITAESENSNAIITIEGLNPEDDDSHTYPLVTGENKFMITVDDGTDPKSIYTLTVTRKQNSDNKLKAITISKGELSPGFDPAVTDYNIQVDNEVAALTLSAEKDVETSIIKVNNTLLEDAGTTVQLPVGKMDFSLNVIAENGDEKTYTIHMIRADKNPEGSTNPPKDPSQNKQDDKNSSKQGTTSHSSDSSKAQGAFRSSRGSTSQRSSQGNQSSNQQAGTAADSTVKVSTAVLSSLTVSDGTWDSGFTSDEYTYHIAVPKGMTSITINPVPKYSGASVLYEGKTDHTIQLTGNRTVVSVLATKGDDRKTYVLVFDKPIEQNAASETPKQTSYTNIVSTEQTDSPKLLSARTVNKNESKDSATFFGKIIAFFKNLF</sequence>
<evidence type="ECO:0000259" key="3">
    <source>
        <dbReference type="Pfam" id="PF12733"/>
    </source>
</evidence>
<dbReference type="Proteomes" id="UP000276770">
    <property type="component" value="Unassembled WGS sequence"/>
</dbReference>
<proteinExistence type="predicted"/>
<dbReference type="AlphaFoldDB" id="A0A3L7K2V9"/>
<feature type="region of interest" description="Disordered" evidence="1">
    <location>
        <begin position="241"/>
        <end position="311"/>
    </location>
</feature>
<feature type="compositionally biased region" description="Low complexity" evidence="1">
    <location>
        <begin position="286"/>
        <end position="305"/>
    </location>
</feature>
<dbReference type="InterPro" id="IPR025883">
    <property type="entry name" value="Cadherin-like_domain"/>
</dbReference>
<organism evidence="4 5">
    <name type="scientific">Falsibacillus albus</name>
    <dbReference type="NCBI Taxonomy" id="2478915"/>
    <lineage>
        <taxon>Bacteria</taxon>
        <taxon>Bacillati</taxon>
        <taxon>Bacillota</taxon>
        <taxon>Bacilli</taxon>
        <taxon>Bacillales</taxon>
        <taxon>Bacillaceae</taxon>
        <taxon>Falsibacillus</taxon>
    </lineage>
</organism>
<feature type="domain" description="Cadherin-like beta-sandwich-like" evidence="3">
    <location>
        <begin position="152"/>
        <end position="240"/>
    </location>
</feature>
<reference evidence="4 5" key="1">
    <citation type="submission" date="2018-10" db="EMBL/GenBank/DDBJ databases">
        <title>Falsibacillus sp. genome draft.</title>
        <authorList>
            <person name="Shi S."/>
        </authorList>
    </citation>
    <scope>NUCLEOTIDE SEQUENCE [LARGE SCALE GENOMIC DNA]</scope>
    <source>
        <strain evidence="4 5">GY 10110</strain>
    </source>
</reference>
<accession>A0A3L7K2V9</accession>
<evidence type="ECO:0000256" key="2">
    <source>
        <dbReference type="SAM" id="Phobius"/>
    </source>
</evidence>
<dbReference type="Pfam" id="PF12733">
    <property type="entry name" value="Cadherin-like"/>
    <property type="match status" value="3"/>
</dbReference>
<keyword evidence="2" id="KW-0812">Transmembrane</keyword>
<protein>
    <recommendedName>
        <fullName evidence="3">Cadherin-like beta-sandwich-like domain-containing protein</fullName>
    </recommendedName>
</protein>
<keyword evidence="5" id="KW-1185">Reference proteome</keyword>
<comment type="caution">
    <text evidence="4">The sequence shown here is derived from an EMBL/GenBank/DDBJ whole genome shotgun (WGS) entry which is preliminary data.</text>
</comment>
<feature type="domain" description="Cadherin-like beta-sandwich-like" evidence="3">
    <location>
        <begin position="321"/>
        <end position="402"/>
    </location>
</feature>
<keyword evidence="2" id="KW-0472">Membrane</keyword>
<feature type="domain" description="Cadherin-like beta-sandwich-like" evidence="3">
    <location>
        <begin position="69"/>
        <end position="145"/>
    </location>
</feature>
<evidence type="ECO:0000256" key="1">
    <source>
        <dbReference type="SAM" id="MobiDB-lite"/>
    </source>
</evidence>
<dbReference type="EMBL" id="RCVZ01000002">
    <property type="protein sequence ID" value="RLQ97150.1"/>
    <property type="molecule type" value="Genomic_DNA"/>
</dbReference>
<evidence type="ECO:0000313" key="5">
    <source>
        <dbReference type="Proteomes" id="UP000276770"/>
    </source>
</evidence>
<feature type="compositionally biased region" description="Polar residues" evidence="1">
    <location>
        <begin position="246"/>
        <end position="258"/>
    </location>
</feature>
<dbReference type="OrthoDB" id="2943036at2"/>
<gene>
    <name evidence="4" type="ORF">D9X91_03065</name>
</gene>
<name>A0A3L7K2V9_9BACI</name>
<feature type="compositionally biased region" description="Polar residues" evidence="1">
    <location>
        <begin position="266"/>
        <end position="280"/>
    </location>
</feature>
<evidence type="ECO:0000313" key="4">
    <source>
        <dbReference type="EMBL" id="RLQ97150.1"/>
    </source>
</evidence>
<dbReference type="RefSeq" id="WP_121679100.1">
    <property type="nucleotide sequence ID" value="NZ_RCVZ01000002.1"/>
</dbReference>
<feature type="transmembrane region" description="Helical" evidence="2">
    <location>
        <begin position="12"/>
        <end position="33"/>
    </location>
</feature>